<organism evidence="1 2">
    <name type="scientific">Trichogramma brassicae</name>
    <dbReference type="NCBI Taxonomy" id="86971"/>
    <lineage>
        <taxon>Eukaryota</taxon>
        <taxon>Metazoa</taxon>
        <taxon>Ecdysozoa</taxon>
        <taxon>Arthropoda</taxon>
        <taxon>Hexapoda</taxon>
        <taxon>Insecta</taxon>
        <taxon>Pterygota</taxon>
        <taxon>Neoptera</taxon>
        <taxon>Endopterygota</taxon>
        <taxon>Hymenoptera</taxon>
        <taxon>Apocrita</taxon>
        <taxon>Proctotrupomorpha</taxon>
        <taxon>Chalcidoidea</taxon>
        <taxon>Trichogrammatidae</taxon>
        <taxon>Trichogramma</taxon>
    </lineage>
</organism>
<name>A0A6H5HZB0_9HYME</name>
<sequence>MSWHIYLTRITWNHGSGFYLLSRGASLLQHLRRVRQPCTSLCGDSLHRVLSPHYFPYCCVSLSRGGRPGSQSREVSFSICNRTLTPNQPPPVNQLIPFDNEKRKSV</sequence>
<reference evidence="1 2" key="1">
    <citation type="submission" date="2020-02" db="EMBL/GenBank/DDBJ databases">
        <authorList>
            <person name="Ferguson B K."/>
        </authorList>
    </citation>
    <scope>NUCLEOTIDE SEQUENCE [LARGE SCALE GENOMIC DNA]</scope>
</reference>
<dbReference type="Proteomes" id="UP000479190">
    <property type="component" value="Unassembled WGS sequence"/>
</dbReference>
<keyword evidence="2" id="KW-1185">Reference proteome</keyword>
<evidence type="ECO:0000313" key="2">
    <source>
        <dbReference type="Proteomes" id="UP000479190"/>
    </source>
</evidence>
<evidence type="ECO:0000313" key="1">
    <source>
        <dbReference type="EMBL" id="CAB0029212.1"/>
    </source>
</evidence>
<gene>
    <name evidence="1" type="ORF">TBRA_LOCUS1274</name>
</gene>
<accession>A0A6H5HZB0</accession>
<protein>
    <submittedName>
        <fullName evidence="1">Uncharacterized protein</fullName>
    </submittedName>
</protein>
<dbReference type="AlphaFoldDB" id="A0A6H5HZB0"/>
<proteinExistence type="predicted"/>
<dbReference type="EMBL" id="CADCXV010000275">
    <property type="protein sequence ID" value="CAB0029212.1"/>
    <property type="molecule type" value="Genomic_DNA"/>
</dbReference>